<reference evidence="3" key="1">
    <citation type="submission" date="2016-11" db="EMBL/GenBank/DDBJ databases">
        <authorList>
            <person name="Varghese N."/>
            <person name="Submissions S."/>
        </authorList>
    </citation>
    <scope>NUCLEOTIDE SEQUENCE [LARGE SCALE GENOMIC DNA]</scope>
    <source>
        <strain evidence="3">DSM 15449</strain>
    </source>
</reference>
<dbReference type="Pfam" id="PF17651">
    <property type="entry name" value="Raco_middle"/>
    <property type="match status" value="1"/>
</dbReference>
<dbReference type="InterPro" id="IPR012675">
    <property type="entry name" value="Beta-grasp_dom_sf"/>
</dbReference>
<dbReference type="Pfam" id="PF17650">
    <property type="entry name" value="RACo_linker"/>
    <property type="match status" value="1"/>
</dbReference>
<dbReference type="STRING" id="1121420.SAMN02746098_04044"/>
<dbReference type="PANTHER" id="PTHR42895">
    <property type="entry name" value="IRON-SULFUR CLUSTER-BINDING PROTEIN-RELATED"/>
    <property type="match status" value="1"/>
</dbReference>
<dbReference type="InterPro" id="IPR040506">
    <property type="entry name" value="RACo_linker"/>
</dbReference>
<dbReference type="InterPro" id="IPR043129">
    <property type="entry name" value="ATPase_NBD"/>
</dbReference>
<name>A0A1M6B0R1_9FIRM</name>
<dbReference type="AlphaFoldDB" id="A0A1M6B0R1"/>
<dbReference type="InterPro" id="IPR036010">
    <property type="entry name" value="2Fe-2S_ferredoxin-like_sf"/>
</dbReference>
<dbReference type="CDD" id="cd00207">
    <property type="entry name" value="fer2"/>
    <property type="match status" value="1"/>
</dbReference>
<dbReference type="InterPro" id="IPR052911">
    <property type="entry name" value="Corrinoid_activation_enz"/>
</dbReference>
<dbReference type="InterPro" id="IPR027980">
    <property type="entry name" value="RACo_C"/>
</dbReference>
<dbReference type="InterPro" id="IPR042259">
    <property type="entry name" value="Raco-like_middle_sf"/>
</dbReference>
<dbReference type="PANTHER" id="PTHR42895:SF2">
    <property type="entry name" value="IRON-SULFUR CLUSTER PROTEIN"/>
    <property type="match status" value="1"/>
</dbReference>
<dbReference type="Pfam" id="PF00111">
    <property type="entry name" value="Fer2"/>
    <property type="match status" value="1"/>
</dbReference>
<evidence type="ECO:0000313" key="2">
    <source>
        <dbReference type="EMBL" id="SHI42329.1"/>
    </source>
</evidence>
<dbReference type="OrthoDB" id="9810588at2"/>
<dbReference type="Gene3D" id="3.30.420.480">
    <property type="entry name" value="Domain of unknown function (DUF4445)"/>
    <property type="match status" value="1"/>
</dbReference>
<dbReference type="Gene3D" id="3.10.20.880">
    <property type="match status" value="1"/>
</dbReference>
<dbReference type="GO" id="GO:0051536">
    <property type="term" value="F:iron-sulfur cluster binding"/>
    <property type="evidence" value="ECO:0007669"/>
    <property type="project" value="InterPro"/>
</dbReference>
<dbReference type="EMBL" id="FQXJ01000018">
    <property type="protein sequence ID" value="SHI42329.1"/>
    <property type="molecule type" value="Genomic_DNA"/>
</dbReference>
<feature type="domain" description="2Fe-2S ferredoxin-type" evidence="1">
    <location>
        <begin position="66"/>
        <end position="158"/>
    </location>
</feature>
<dbReference type="SUPFAM" id="SSF54292">
    <property type="entry name" value="2Fe-2S ferredoxin-like"/>
    <property type="match status" value="1"/>
</dbReference>
<proteinExistence type="predicted"/>
<sequence>MLQELYCTPELLKHEIQKQIDLLAQQGDLDCIYLGYGLCGNDGVGVKSCSPAEPSKPIGGAKMQNFKIKFLPQNVEVLVPAGTSVVEAADLARVGIEPTPCGRRGTCGKCIILCQDYSRVPTIIEKEKIINTKLDQGWRLACQTIITQDMVIEVPCQSTGRLIKALLSRPKSSIEILPTIIKYYLKVPPPTMTDQRADWDRVEGLLPDPDLQKELDLTLLRNLPELMRKNNFEITVVTYRGKVITVEAGDTTTVGYGCAIDIGTTTVICSLHDLFNGQEIAVASAFNPQRTYGADVLSRIDFSRANNNLEKLQSIIIDQVNDLIDEVISQAGINRSDIYLLSVVGNTTMQHLFLGLPSRYIATPPFVGTLYAGLSFDSRDLGIQINDRGKVALLPNVAGYVGADIVAGVLATGTYKHDAPCILIDVGTNAEIVLAAHGLLYACSAAAGPAFEGANICYGMRAETGAIDRVWMEDGKPNYSVIGQIPALGLCGSGLVDVIAVLLSIGLIDFSGRLLTRDEAIPIVGETLAESLVENEDGDEFIIVNNEFQKVSLTQRDIRQVQLAKGAILAGIRIMIKEMGIKLEDIKLFNLAGSFGNVLNKVNAQIVGLIPTGISLSKVEYAGNSAHVGAQINLLRADTEEIANSVAKNIKYIELSDRADFTEEFTNAMFFGEE</sequence>
<organism evidence="2 3">
    <name type="scientific">Desulfosporosinus lacus DSM 15449</name>
    <dbReference type="NCBI Taxonomy" id="1121420"/>
    <lineage>
        <taxon>Bacteria</taxon>
        <taxon>Bacillati</taxon>
        <taxon>Bacillota</taxon>
        <taxon>Clostridia</taxon>
        <taxon>Eubacteriales</taxon>
        <taxon>Desulfitobacteriaceae</taxon>
        <taxon>Desulfosporosinus</taxon>
    </lineage>
</organism>
<dbReference type="Gene3D" id="3.10.20.30">
    <property type="match status" value="1"/>
</dbReference>
<dbReference type="InterPro" id="IPR001041">
    <property type="entry name" value="2Fe-2S_ferredoxin-type"/>
</dbReference>
<keyword evidence="3" id="KW-1185">Reference proteome</keyword>
<evidence type="ECO:0000259" key="1">
    <source>
        <dbReference type="PROSITE" id="PS51085"/>
    </source>
</evidence>
<evidence type="ECO:0000313" key="3">
    <source>
        <dbReference type="Proteomes" id="UP000183954"/>
    </source>
</evidence>
<protein>
    <submittedName>
        <fullName evidence="2">Uncharacterized 2Fe-2 and 4Fe-4S clusters-containing protein, contains DUF4445 domain</fullName>
    </submittedName>
</protein>
<dbReference type="Pfam" id="PF14574">
    <property type="entry name" value="RACo_C_ter"/>
    <property type="match status" value="1"/>
</dbReference>
<dbReference type="PROSITE" id="PS51085">
    <property type="entry name" value="2FE2S_FER_2"/>
    <property type="match status" value="1"/>
</dbReference>
<dbReference type="InterPro" id="IPR041414">
    <property type="entry name" value="Raco-like_middle"/>
</dbReference>
<dbReference type="Proteomes" id="UP000183954">
    <property type="component" value="Unassembled WGS sequence"/>
</dbReference>
<dbReference type="SUPFAM" id="SSF53067">
    <property type="entry name" value="Actin-like ATPase domain"/>
    <property type="match status" value="1"/>
</dbReference>
<gene>
    <name evidence="2" type="ORF">SAMN02746098_04044</name>
</gene>
<accession>A0A1M6B0R1</accession>